<reference evidence="2" key="1">
    <citation type="journal article" date="2024" name="Int. J. Syst. Evol. Microbiol.">
        <title>Brooklawnia propionicigenes sp. nov., a facultatively anaerobic, propionate-producing bacterium isolated from a methanogenic reactor treating waste from cattle farms.</title>
        <authorList>
            <person name="Akita Y."/>
            <person name="Ueki A."/>
            <person name="Tonouchi A."/>
            <person name="Sugawara Y."/>
            <person name="Honma S."/>
            <person name="Kaku N."/>
            <person name="Ueki K."/>
        </authorList>
    </citation>
    <scope>NUCLEOTIDE SEQUENCE</scope>
    <source>
        <strain evidence="2">SH051</strain>
    </source>
</reference>
<sequence>MKRILVSVAAAALIGVAATGCGSSADSGVSASAEPASAATGVSAAASSSVAAAPGATLTEQDGKLVDRDPQAGVVEGTGFDITIDPAAQTALFQTIDPSTGDAFQNSALFDYANGTFVRHVFVSATGSAYVYTCDLATGELQMVQNAAGEDVSEAVRGQGRWESAGSGSATQRADIEKYFEARYGMTVEQAATA</sequence>
<dbReference type="AlphaFoldDB" id="A0AAN0MH47"/>
<evidence type="ECO:0000313" key="2">
    <source>
        <dbReference type="EMBL" id="BEH02369.1"/>
    </source>
</evidence>
<gene>
    <name evidence="2" type="ORF">brsh051_16500</name>
</gene>
<proteinExistence type="predicted"/>
<dbReference type="PROSITE" id="PS51257">
    <property type="entry name" value="PROKAR_LIPOPROTEIN"/>
    <property type="match status" value="1"/>
</dbReference>
<feature type="chain" id="PRO_5042822025" description="Lipoprotein" evidence="1">
    <location>
        <begin position="26"/>
        <end position="194"/>
    </location>
</feature>
<keyword evidence="1" id="KW-0732">Signal</keyword>
<dbReference type="RefSeq" id="WP_286263939.1">
    <property type="nucleotide sequence ID" value="NZ_AP028056.1"/>
</dbReference>
<protein>
    <recommendedName>
        <fullName evidence="4">Lipoprotein</fullName>
    </recommendedName>
</protein>
<evidence type="ECO:0000256" key="1">
    <source>
        <dbReference type="SAM" id="SignalP"/>
    </source>
</evidence>
<dbReference type="Proteomes" id="UP001431656">
    <property type="component" value="Chromosome"/>
</dbReference>
<dbReference type="KEGG" id="broo:brsh051_16500"/>
<evidence type="ECO:0000313" key="3">
    <source>
        <dbReference type="Proteomes" id="UP001431656"/>
    </source>
</evidence>
<organism evidence="2 3">
    <name type="scientific">Brooklawnia propionicigenes</name>
    <dbReference type="NCBI Taxonomy" id="3041175"/>
    <lineage>
        <taxon>Bacteria</taxon>
        <taxon>Bacillati</taxon>
        <taxon>Actinomycetota</taxon>
        <taxon>Actinomycetes</taxon>
        <taxon>Propionibacteriales</taxon>
        <taxon>Propionibacteriaceae</taxon>
        <taxon>Brooklawnia</taxon>
    </lineage>
</organism>
<evidence type="ECO:0008006" key="4">
    <source>
        <dbReference type="Google" id="ProtNLM"/>
    </source>
</evidence>
<accession>A0AAN0MH47</accession>
<dbReference type="EMBL" id="AP028056">
    <property type="protein sequence ID" value="BEH02369.1"/>
    <property type="molecule type" value="Genomic_DNA"/>
</dbReference>
<name>A0AAN0MH47_9ACTN</name>
<keyword evidence="3" id="KW-1185">Reference proteome</keyword>
<feature type="signal peptide" evidence="1">
    <location>
        <begin position="1"/>
        <end position="25"/>
    </location>
</feature>